<dbReference type="InterPro" id="IPR029039">
    <property type="entry name" value="Flavoprotein-like_sf"/>
</dbReference>
<dbReference type="SUPFAM" id="SSF52218">
    <property type="entry name" value="Flavoproteins"/>
    <property type="match status" value="1"/>
</dbReference>
<dbReference type="GO" id="GO:0006783">
    <property type="term" value="P:heme biosynthetic process"/>
    <property type="evidence" value="ECO:0007669"/>
    <property type="project" value="TreeGrafter"/>
</dbReference>
<name>A0A1I6KC74_9FIRM</name>
<dbReference type="PANTHER" id="PTHR38030:SF2">
    <property type="entry name" value="PROTOPORPHYRINOGEN IX DEHYDROGENASE [QUINONE]"/>
    <property type="match status" value="1"/>
</dbReference>
<dbReference type="Proteomes" id="UP000199659">
    <property type="component" value="Unassembled WGS sequence"/>
</dbReference>
<dbReference type="InterPro" id="IPR001226">
    <property type="entry name" value="Flavodoxin_CS"/>
</dbReference>
<feature type="domain" description="Flavodoxin" evidence="1">
    <location>
        <begin position="4"/>
        <end position="132"/>
    </location>
</feature>
<dbReference type="InterPro" id="IPR026816">
    <property type="entry name" value="Flavodoxin_dom"/>
</dbReference>
<dbReference type="GO" id="GO:0010181">
    <property type="term" value="F:FMN binding"/>
    <property type="evidence" value="ECO:0007669"/>
    <property type="project" value="InterPro"/>
</dbReference>
<dbReference type="PROSITE" id="PS00201">
    <property type="entry name" value="FLAVODOXIN"/>
    <property type="match status" value="1"/>
</dbReference>
<dbReference type="OrthoDB" id="2146857at2"/>
<dbReference type="InterPro" id="IPR052200">
    <property type="entry name" value="Protoporphyrinogen_IX_DH"/>
</dbReference>
<sequence>MKRVVVYKSSTGFTKTYAEWIAKELNCEMVDLKKVEESTLHQCEMVIYGGWIMGNTIVGLDKIKKMGANNLVVYAVGSLPKTKEVADSIQTKNGLENTVFFYMPGGFRFEKLNFLIRMMLKSMKKSIAKKENKTETDVFMEKHLGTSFDHSDKKYIEPLIQYVNEEVSQKQN</sequence>
<dbReference type="AlphaFoldDB" id="A0A1I6KC74"/>
<evidence type="ECO:0000259" key="1">
    <source>
        <dbReference type="Pfam" id="PF12724"/>
    </source>
</evidence>
<evidence type="ECO:0000313" key="2">
    <source>
        <dbReference type="EMBL" id="SFR88628.1"/>
    </source>
</evidence>
<gene>
    <name evidence="2" type="ORF">SAMN05661086_02349</name>
</gene>
<reference evidence="2 3" key="1">
    <citation type="submission" date="2016-10" db="EMBL/GenBank/DDBJ databases">
        <authorList>
            <person name="de Groot N.N."/>
        </authorList>
    </citation>
    <scope>NUCLEOTIDE SEQUENCE [LARGE SCALE GENOMIC DNA]</scope>
    <source>
        <strain evidence="2 3">743A</strain>
    </source>
</reference>
<dbReference type="GO" id="GO:0070819">
    <property type="term" value="F:menaquinone-dependent protoporphyrinogen oxidase activity"/>
    <property type="evidence" value="ECO:0007669"/>
    <property type="project" value="TreeGrafter"/>
</dbReference>
<dbReference type="PANTHER" id="PTHR38030">
    <property type="entry name" value="PROTOPORPHYRINOGEN IX DEHYDROGENASE [MENAQUINONE]"/>
    <property type="match status" value="1"/>
</dbReference>
<dbReference type="Gene3D" id="3.40.50.360">
    <property type="match status" value="1"/>
</dbReference>
<keyword evidence="3" id="KW-1185">Reference proteome</keyword>
<dbReference type="Pfam" id="PF12724">
    <property type="entry name" value="Flavodoxin_5"/>
    <property type="match status" value="1"/>
</dbReference>
<dbReference type="GO" id="GO:0009055">
    <property type="term" value="F:electron transfer activity"/>
    <property type="evidence" value="ECO:0007669"/>
    <property type="project" value="InterPro"/>
</dbReference>
<dbReference type="EMBL" id="FOYZ01000008">
    <property type="protein sequence ID" value="SFR88628.1"/>
    <property type="molecule type" value="Genomic_DNA"/>
</dbReference>
<evidence type="ECO:0000313" key="3">
    <source>
        <dbReference type="Proteomes" id="UP000199659"/>
    </source>
</evidence>
<dbReference type="RefSeq" id="WP_092560974.1">
    <property type="nucleotide sequence ID" value="NZ_FOYZ01000008.1"/>
</dbReference>
<accession>A0A1I6KC74</accession>
<proteinExistence type="predicted"/>
<organism evidence="2 3">
    <name type="scientific">Anaeromicropila populeti</name>
    <dbReference type="NCBI Taxonomy" id="37658"/>
    <lineage>
        <taxon>Bacteria</taxon>
        <taxon>Bacillati</taxon>
        <taxon>Bacillota</taxon>
        <taxon>Clostridia</taxon>
        <taxon>Lachnospirales</taxon>
        <taxon>Lachnospiraceae</taxon>
        <taxon>Anaeromicropila</taxon>
    </lineage>
</organism>
<protein>
    <submittedName>
        <fullName evidence="2">Protoporphyrinogen IX oxidase, menaquinone-dependent (Flavodoxin domain)</fullName>
    </submittedName>
</protein>
<dbReference type="STRING" id="37658.SAMN05661086_02349"/>